<evidence type="ECO:0000256" key="5">
    <source>
        <dbReference type="PIRSR" id="PIRSR015582-1"/>
    </source>
</evidence>
<dbReference type="EMBL" id="JAASRM010000001">
    <property type="protein sequence ID" value="NIK87901.1"/>
    <property type="molecule type" value="Genomic_DNA"/>
</dbReference>
<keyword evidence="9" id="KW-1185">Reference proteome</keyword>
<name>A0A846MXN6_9PROT</name>
<evidence type="ECO:0000256" key="2">
    <source>
        <dbReference type="ARBA" id="ARBA00005568"/>
    </source>
</evidence>
<dbReference type="AlphaFoldDB" id="A0A846MXN6"/>
<dbReference type="InterPro" id="IPR015813">
    <property type="entry name" value="Pyrv/PenolPyrv_kinase-like_dom"/>
</dbReference>
<proteinExistence type="inferred from homology"/>
<comment type="cofactor">
    <cofactor evidence="1">
        <name>Mg(2+)</name>
        <dbReference type="ChEBI" id="CHEBI:18420"/>
    </cofactor>
</comment>
<evidence type="ECO:0000256" key="6">
    <source>
        <dbReference type="PIRSR" id="PIRSR015582-2"/>
    </source>
</evidence>
<organism evidence="8 9">
    <name type="scientific">Rhizomicrobium palustre</name>
    <dbReference type="NCBI Taxonomy" id="189966"/>
    <lineage>
        <taxon>Bacteria</taxon>
        <taxon>Pseudomonadati</taxon>
        <taxon>Pseudomonadota</taxon>
        <taxon>Alphaproteobacteria</taxon>
        <taxon>Micropepsales</taxon>
        <taxon>Micropepsaceae</taxon>
        <taxon>Rhizomicrobium</taxon>
    </lineage>
</organism>
<dbReference type="SUPFAM" id="SSF51621">
    <property type="entry name" value="Phosphoenolpyruvate/pyruvate domain"/>
    <property type="match status" value="1"/>
</dbReference>
<dbReference type="Proteomes" id="UP000570514">
    <property type="component" value="Unassembled WGS sequence"/>
</dbReference>
<feature type="domain" description="HpcH/HpaI aldolase/citrate lyase" evidence="7">
    <location>
        <begin position="8"/>
        <end position="219"/>
    </location>
</feature>
<dbReference type="PANTHER" id="PTHR32308:SF10">
    <property type="entry name" value="CITRATE LYASE SUBUNIT BETA"/>
    <property type="match status" value="1"/>
</dbReference>
<dbReference type="Gene3D" id="3.20.20.60">
    <property type="entry name" value="Phosphoenolpyruvate-binding domains"/>
    <property type="match status" value="1"/>
</dbReference>
<evidence type="ECO:0000256" key="1">
    <source>
        <dbReference type="ARBA" id="ARBA00001946"/>
    </source>
</evidence>
<dbReference type="RefSeq" id="WP_243846190.1">
    <property type="nucleotide sequence ID" value="NZ_BAAADC010000001.1"/>
</dbReference>
<dbReference type="PIRSF" id="PIRSF015582">
    <property type="entry name" value="Cit_lyase_B"/>
    <property type="match status" value="1"/>
</dbReference>
<protein>
    <submittedName>
        <fullName evidence="8">Citrate lyase subunit beta/citryl-CoA lyase</fullName>
        <ecNumber evidence="8">4.1.3.34</ecNumber>
    </submittedName>
</protein>
<dbReference type="InterPro" id="IPR005000">
    <property type="entry name" value="Aldolase/citrate-lyase_domain"/>
</dbReference>
<comment type="similarity">
    <text evidence="2">Belongs to the HpcH/HpaI aldolase family.</text>
</comment>
<evidence type="ECO:0000259" key="7">
    <source>
        <dbReference type="Pfam" id="PF03328"/>
    </source>
</evidence>
<dbReference type="GO" id="GO:0000287">
    <property type="term" value="F:magnesium ion binding"/>
    <property type="evidence" value="ECO:0007669"/>
    <property type="project" value="TreeGrafter"/>
</dbReference>
<keyword evidence="8" id="KW-0456">Lyase</keyword>
<keyword evidence="3 6" id="KW-0479">Metal-binding</keyword>
<feature type="binding site" evidence="6">
    <location>
        <position position="124"/>
    </location>
    <ligand>
        <name>Mg(2+)</name>
        <dbReference type="ChEBI" id="CHEBI:18420"/>
    </ligand>
</feature>
<dbReference type="Pfam" id="PF03328">
    <property type="entry name" value="HpcH_HpaI"/>
    <property type="match status" value="1"/>
</dbReference>
<evidence type="ECO:0000256" key="3">
    <source>
        <dbReference type="ARBA" id="ARBA00022723"/>
    </source>
</evidence>
<comment type="caution">
    <text evidence="8">The sequence shown here is derived from an EMBL/GenBank/DDBJ whole genome shotgun (WGS) entry which is preliminary data.</text>
</comment>
<evidence type="ECO:0000313" key="8">
    <source>
        <dbReference type="EMBL" id="NIK87901.1"/>
    </source>
</evidence>
<dbReference type="PANTHER" id="PTHR32308">
    <property type="entry name" value="LYASE BETA SUBUNIT, PUTATIVE (AFU_ORTHOLOGUE AFUA_4G13030)-RELATED"/>
    <property type="match status" value="1"/>
</dbReference>
<feature type="binding site" evidence="5">
    <location>
        <position position="124"/>
    </location>
    <ligand>
        <name>substrate</name>
    </ligand>
</feature>
<dbReference type="InterPro" id="IPR011206">
    <property type="entry name" value="Citrate_lyase_beta/mcl1/mcl2"/>
</dbReference>
<reference evidence="8 9" key="1">
    <citation type="submission" date="2020-03" db="EMBL/GenBank/DDBJ databases">
        <title>Genomic Encyclopedia of Type Strains, Phase IV (KMG-IV): sequencing the most valuable type-strain genomes for metagenomic binning, comparative biology and taxonomic classification.</title>
        <authorList>
            <person name="Goeker M."/>
        </authorList>
    </citation>
    <scope>NUCLEOTIDE SEQUENCE [LARGE SCALE GENOMIC DNA]</scope>
    <source>
        <strain evidence="8 9">DSM 19867</strain>
    </source>
</reference>
<feature type="binding site" evidence="6">
    <location>
        <position position="151"/>
    </location>
    <ligand>
        <name>Mg(2+)</name>
        <dbReference type="ChEBI" id="CHEBI:18420"/>
    </ligand>
</feature>
<dbReference type="EC" id="4.1.3.34" evidence="8"/>
<dbReference type="GO" id="GO:0008816">
    <property type="term" value="F:citryl-CoA lyase activity"/>
    <property type="evidence" value="ECO:0007669"/>
    <property type="project" value="UniProtKB-EC"/>
</dbReference>
<evidence type="ECO:0000256" key="4">
    <source>
        <dbReference type="ARBA" id="ARBA00022842"/>
    </source>
</evidence>
<dbReference type="InterPro" id="IPR040442">
    <property type="entry name" value="Pyrv_kinase-like_dom_sf"/>
</dbReference>
<sequence length="285" mass="30370">MANIRPRRSVLYMPGSNARALEKARSLKADALILDLEDAVAPEAKILAREQVCAAIRKGFGKREVVVRVNPLDSEWGHADVAAIAAAKPDAILIPKVSSPDHIAAVARELSPEDHSTALWAMIETPRGVVNLPAIAAAGEPLQALVLGTNDLIKELGATVMKDRANLLHVLGQIVLAARAFGLSVIDGVYNDISDADGFAFSCFQARQFGFDGKTVIHPNQIETCNLSFSPSMDEIDAAMRIVAAFSKPENLGKGAIKLDGRMVEKLHADAARRTLALAEAIAGL</sequence>
<keyword evidence="4 6" id="KW-0460">Magnesium</keyword>
<evidence type="ECO:0000313" key="9">
    <source>
        <dbReference type="Proteomes" id="UP000570514"/>
    </source>
</evidence>
<gene>
    <name evidence="8" type="ORF">FHS83_001219</name>
</gene>
<dbReference type="GO" id="GO:0006107">
    <property type="term" value="P:oxaloacetate metabolic process"/>
    <property type="evidence" value="ECO:0007669"/>
    <property type="project" value="TreeGrafter"/>
</dbReference>
<feature type="binding site" evidence="5">
    <location>
        <position position="68"/>
    </location>
    <ligand>
        <name>substrate</name>
    </ligand>
</feature>
<accession>A0A846MXN6</accession>